<comment type="caution">
    <text evidence="7">The sequence shown here is derived from an EMBL/GenBank/DDBJ whole genome shotgun (WGS) entry which is preliminary data.</text>
</comment>
<evidence type="ECO:0000256" key="4">
    <source>
        <dbReference type="ARBA" id="ARBA00022827"/>
    </source>
</evidence>
<gene>
    <name evidence="7" type="ORF">ACFQ07_33090</name>
</gene>
<organism evidence="7 8">
    <name type="scientific">Actinomadura adrarensis</name>
    <dbReference type="NCBI Taxonomy" id="1819600"/>
    <lineage>
        <taxon>Bacteria</taxon>
        <taxon>Bacillati</taxon>
        <taxon>Actinomycetota</taxon>
        <taxon>Actinomycetes</taxon>
        <taxon>Streptosporangiales</taxon>
        <taxon>Thermomonosporaceae</taxon>
        <taxon>Actinomadura</taxon>
    </lineage>
</organism>
<keyword evidence="8" id="KW-1185">Reference proteome</keyword>
<evidence type="ECO:0000256" key="3">
    <source>
        <dbReference type="ARBA" id="ARBA00022630"/>
    </source>
</evidence>
<name>A0ABW3CRA6_9ACTN</name>
<reference evidence="8" key="1">
    <citation type="journal article" date="2019" name="Int. J. Syst. Evol. Microbiol.">
        <title>The Global Catalogue of Microorganisms (GCM) 10K type strain sequencing project: providing services to taxonomists for standard genome sequencing and annotation.</title>
        <authorList>
            <consortium name="The Broad Institute Genomics Platform"/>
            <consortium name="The Broad Institute Genome Sequencing Center for Infectious Disease"/>
            <person name="Wu L."/>
            <person name="Ma J."/>
        </authorList>
    </citation>
    <scope>NUCLEOTIDE SEQUENCE [LARGE SCALE GENOMIC DNA]</scope>
    <source>
        <strain evidence="8">JCM 31696</strain>
    </source>
</reference>
<protein>
    <submittedName>
        <fullName evidence="7">FAD-binding oxidoreductase</fullName>
    </submittedName>
</protein>
<dbReference type="PANTHER" id="PTHR42973">
    <property type="entry name" value="BINDING OXIDOREDUCTASE, PUTATIVE (AFU_ORTHOLOGUE AFUA_1G17690)-RELATED"/>
    <property type="match status" value="1"/>
</dbReference>
<dbReference type="InterPro" id="IPR036318">
    <property type="entry name" value="FAD-bd_PCMH-like_sf"/>
</dbReference>
<dbReference type="InterPro" id="IPR016167">
    <property type="entry name" value="FAD-bd_PCMH_sub1"/>
</dbReference>
<dbReference type="InterPro" id="IPR016166">
    <property type="entry name" value="FAD-bd_PCMH"/>
</dbReference>
<dbReference type="InterPro" id="IPR050416">
    <property type="entry name" value="FAD-linked_Oxidoreductase"/>
</dbReference>
<dbReference type="PANTHER" id="PTHR42973:SF39">
    <property type="entry name" value="FAD-BINDING PCMH-TYPE DOMAIN-CONTAINING PROTEIN"/>
    <property type="match status" value="1"/>
</dbReference>
<dbReference type="InterPro" id="IPR006094">
    <property type="entry name" value="Oxid_FAD_bind_N"/>
</dbReference>
<dbReference type="InterPro" id="IPR016169">
    <property type="entry name" value="FAD-bd_PCMH_sub2"/>
</dbReference>
<dbReference type="Gene3D" id="3.30.43.10">
    <property type="entry name" value="Uridine Diphospho-n-acetylenolpyruvylglucosamine Reductase, domain 2"/>
    <property type="match status" value="1"/>
</dbReference>
<accession>A0ABW3CRA6</accession>
<keyword evidence="5" id="KW-0560">Oxidoreductase</keyword>
<evidence type="ECO:0000259" key="6">
    <source>
        <dbReference type="PROSITE" id="PS51387"/>
    </source>
</evidence>
<evidence type="ECO:0000313" key="8">
    <source>
        <dbReference type="Proteomes" id="UP001597083"/>
    </source>
</evidence>
<evidence type="ECO:0000313" key="7">
    <source>
        <dbReference type="EMBL" id="MFD0857090.1"/>
    </source>
</evidence>
<feature type="non-terminal residue" evidence="7">
    <location>
        <position position="118"/>
    </location>
</feature>
<evidence type="ECO:0000256" key="5">
    <source>
        <dbReference type="ARBA" id="ARBA00023002"/>
    </source>
</evidence>
<dbReference type="EMBL" id="JBHTIR010004354">
    <property type="protein sequence ID" value="MFD0857090.1"/>
    <property type="molecule type" value="Genomic_DNA"/>
</dbReference>
<dbReference type="PROSITE" id="PS51387">
    <property type="entry name" value="FAD_PCMH"/>
    <property type="match status" value="1"/>
</dbReference>
<keyword evidence="4" id="KW-0274">FAD</keyword>
<evidence type="ECO:0000256" key="1">
    <source>
        <dbReference type="ARBA" id="ARBA00001974"/>
    </source>
</evidence>
<sequence length="118" mass="12637">MNLQDQISGIVLTPDSPGYDGARRVWNAMVDRRPRLIVRCSGSDDVVAAIRYGRENGLEIGVRCGGHSVVGHAVPEDGLVIDLTPMSDVKVDPGRRRAWVQGGALLGALDRASQPHGL</sequence>
<feature type="domain" description="FAD-binding PCMH-type" evidence="6">
    <location>
        <begin position="30"/>
        <end position="118"/>
    </location>
</feature>
<dbReference type="Pfam" id="PF01565">
    <property type="entry name" value="FAD_binding_4"/>
    <property type="match status" value="1"/>
</dbReference>
<dbReference type="Proteomes" id="UP001597083">
    <property type="component" value="Unassembled WGS sequence"/>
</dbReference>
<proteinExistence type="inferred from homology"/>
<dbReference type="Gene3D" id="3.30.465.10">
    <property type="match status" value="1"/>
</dbReference>
<evidence type="ECO:0000256" key="2">
    <source>
        <dbReference type="ARBA" id="ARBA00005466"/>
    </source>
</evidence>
<dbReference type="SUPFAM" id="SSF56176">
    <property type="entry name" value="FAD-binding/transporter-associated domain-like"/>
    <property type="match status" value="1"/>
</dbReference>
<comment type="cofactor">
    <cofactor evidence="1">
        <name>FAD</name>
        <dbReference type="ChEBI" id="CHEBI:57692"/>
    </cofactor>
</comment>
<keyword evidence="3" id="KW-0285">Flavoprotein</keyword>
<comment type="similarity">
    <text evidence="2">Belongs to the oxygen-dependent FAD-linked oxidoreductase family.</text>
</comment>